<evidence type="ECO:0008006" key="3">
    <source>
        <dbReference type="Google" id="ProtNLM"/>
    </source>
</evidence>
<sequence length="179" mass="19191">MSSPIQRQTTTARLQLNGQKTRQRSGFSLLEMMLALAILGTSLAVLADIAGLGVTAAREAQALVTARMICQNKLTETLLNVDGGLAPTPVSRNAVDSYDSDSLETFYFTLEINPGEISGLLSLRGTVEVMDPEEQVTIATYSIDRWIVDPDIGLIEMEQEEMAAREEIANGGAASGGIE</sequence>
<dbReference type="InterPro" id="IPR012902">
    <property type="entry name" value="N_methyl_site"/>
</dbReference>
<dbReference type="EMBL" id="CP036272">
    <property type="protein sequence ID" value="QDT61097.1"/>
    <property type="molecule type" value="Genomic_DNA"/>
</dbReference>
<dbReference type="NCBIfam" id="TIGR02532">
    <property type="entry name" value="IV_pilin_GFxxxE"/>
    <property type="match status" value="1"/>
</dbReference>
<name>A0A517SY68_9BACT</name>
<dbReference type="RefSeq" id="WP_145274781.1">
    <property type="nucleotide sequence ID" value="NZ_CP036272.1"/>
</dbReference>
<keyword evidence="2" id="KW-1185">Reference proteome</keyword>
<dbReference type="OrthoDB" id="291052at2"/>
<proteinExistence type="predicted"/>
<dbReference type="Pfam" id="PF07963">
    <property type="entry name" value="N_methyl"/>
    <property type="match status" value="1"/>
</dbReference>
<dbReference type="PROSITE" id="PS00409">
    <property type="entry name" value="PROKAR_NTER_METHYL"/>
    <property type="match status" value="1"/>
</dbReference>
<evidence type="ECO:0000313" key="1">
    <source>
        <dbReference type="EMBL" id="QDT61097.1"/>
    </source>
</evidence>
<protein>
    <recommendedName>
        <fullName evidence="3">Prepilin-type N-terminal cleavage/methylation domain-containing protein</fullName>
    </recommendedName>
</protein>
<reference evidence="1 2" key="1">
    <citation type="submission" date="2019-02" db="EMBL/GenBank/DDBJ databases">
        <title>Deep-cultivation of Planctomycetes and their phenomic and genomic characterization uncovers novel biology.</title>
        <authorList>
            <person name="Wiegand S."/>
            <person name="Jogler M."/>
            <person name="Boedeker C."/>
            <person name="Pinto D."/>
            <person name="Vollmers J."/>
            <person name="Rivas-Marin E."/>
            <person name="Kohn T."/>
            <person name="Peeters S.H."/>
            <person name="Heuer A."/>
            <person name="Rast P."/>
            <person name="Oberbeckmann S."/>
            <person name="Bunk B."/>
            <person name="Jeske O."/>
            <person name="Meyerdierks A."/>
            <person name="Storesund J.E."/>
            <person name="Kallscheuer N."/>
            <person name="Luecker S."/>
            <person name="Lage O.M."/>
            <person name="Pohl T."/>
            <person name="Merkel B.J."/>
            <person name="Hornburger P."/>
            <person name="Mueller R.-W."/>
            <person name="Bruemmer F."/>
            <person name="Labrenz M."/>
            <person name="Spormann A.M."/>
            <person name="Op den Camp H."/>
            <person name="Overmann J."/>
            <person name="Amann R."/>
            <person name="Jetten M.S.M."/>
            <person name="Mascher T."/>
            <person name="Medema M.H."/>
            <person name="Devos D.P."/>
            <person name="Kaster A.-K."/>
            <person name="Ovreas L."/>
            <person name="Rohde M."/>
            <person name="Galperin M.Y."/>
            <person name="Jogler C."/>
        </authorList>
    </citation>
    <scope>NUCLEOTIDE SEQUENCE [LARGE SCALE GENOMIC DNA]</scope>
    <source>
        <strain evidence="1 2">SV_7m_r</strain>
    </source>
</reference>
<gene>
    <name evidence="1" type="ORF">SV7mr_36280</name>
</gene>
<dbReference type="AlphaFoldDB" id="A0A517SY68"/>
<evidence type="ECO:0000313" key="2">
    <source>
        <dbReference type="Proteomes" id="UP000315003"/>
    </source>
</evidence>
<accession>A0A517SY68</accession>
<dbReference type="Proteomes" id="UP000315003">
    <property type="component" value="Chromosome"/>
</dbReference>
<organism evidence="1 2">
    <name type="scientific">Stieleria bergensis</name>
    <dbReference type="NCBI Taxonomy" id="2528025"/>
    <lineage>
        <taxon>Bacteria</taxon>
        <taxon>Pseudomonadati</taxon>
        <taxon>Planctomycetota</taxon>
        <taxon>Planctomycetia</taxon>
        <taxon>Pirellulales</taxon>
        <taxon>Pirellulaceae</taxon>
        <taxon>Stieleria</taxon>
    </lineage>
</organism>